<keyword evidence="3" id="KW-0862">Zinc</keyword>
<proteinExistence type="predicted"/>
<dbReference type="GO" id="GO:0003677">
    <property type="term" value="F:DNA binding"/>
    <property type="evidence" value="ECO:0007669"/>
    <property type="project" value="UniProtKB-KW"/>
</dbReference>
<evidence type="ECO:0000256" key="7">
    <source>
        <dbReference type="ARBA" id="ARBA00023242"/>
    </source>
</evidence>
<name>A0A1E4S5Z7_CYBJN</name>
<dbReference type="GO" id="GO:0006351">
    <property type="term" value="P:DNA-templated transcription"/>
    <property type="evidence" value="ECO:0007669"/>
    <property type="project" value="InterPro"/>
</dbReference>
<dbReference type="AlphaFoldDB" id="A0A1E4S5Z7"/>
<evidence type="ECO:0000259" key="10">
    <source>
        <dbReference type="PROSITE" id="PS50048"/>
    </source>
</evidence>
<dbReference type="SUPFAM" id="SSF57701">
    <property type="entry name" value="Zn2/Cys6 DNA-binding domain"/>
    <property type="match status" value="1"/>
</dbReference>
<evidence type="ECO:0000256" key="3">
    <source>
        <dbReference type="ARBA" id="ARBA00022833"/>
    </source>
</evidence>
<dbReference type="CDD" id="cd12148">
    <property type="entry name" value="fungal_TF_MHR"/>
    <property type="match status" value="1"/>
</dbReference>
<dbReference type="OrthoDB" id="1924787at2759"/>
<dbReference type="GO" id="GO:0008270">
    <property type="term" value="F:zinc ion binding"/>
    <property type="evidence" value="ECO:0007669"/>
    <property type="project" value="InterPro"/>
</dbReference>
<evidence type="ECO:0000313" key="12">
    <source>
        <dbReference type="Proteomes" id="UP000094389"/>
    </source>
</evidence>
<dbReference type="SMART" id="SM00906">
    <property type="entry name" value="Fungal_trans"/>
    <property type="match status" value="1"/>
</dbReference>
<feature type="region of interest" description="Disordered" evidence="9">
    <location>
        <begin position="759"/>
        <end position="809"/>
    </location>
</feature>
<keyword evidence="7" id="KW-0539">Nucleus</keyword>
<keyword evidence="2" id="KW-0479">Metal-binding</keyword>
<evidence type="ECO:0000256" key="8">
    <source>
        <dbReference type="SAM" id="Coils"/>
    </source>
</evidence>
<gene>
    <name evidence="11" type="ORF">CYBJADRAFT_161371</name>
</gene>
<dbReference type="OMA" id="DCWRREL"/>
<dbReference type="STRING" id="983966.A0A1E4S5Z7"/>
<evidence type="ECO:0000256" key="5">
    <source>
        <dbReference type="ARBA" id="ARBA00023125"/>
    </source>
</evidence>
<feature type="domain" description="Zn(2)-C6 fungal-type" evidence="10">
    <location>
        <begin position="25"/>
        <end position="55"/>
    </location>
</feature>
<dbReference type="GO" id="GO:0000981">
    <property type="term" value="F:DNA-binding transcription factor activity, RNA polymerase II-specific"/>
    <property type="evidence" value="ECO:0007669"/>
    <property type="project" value="InterPro"/>
</dbReference>
<dbReference type="InterPro" id="IPR036864">
    <property type="entry name" value="Zn2-C6_fun-type_DNA-bd_sf"/>
</dbReference>
<dbReference type="GeneID" id="30988001"/>
<dbReference type="EMBL" id="KV453927">
    <property type="protein sequence ID" value="ODV74883.1"/>
    <property type="molecule type" value="Genomic_DNA"/>
</dbReference>
<dbReference type="InterPro" id="IPR050987">
    <property type="entry name" value="AtrR-like"/>
</dbReference>
<sequence>MKDNKAPKTKVIRTPGSQVERVAQACDRCRLKKTRCDGKRPQCSQCAAVGFECKVSDRLSRRAFPRGYTETLEERVRELEAENKKLLALLDQKDEQMDLLSKVDSTRQPLSSSNLKLLNTSHSTRGDDSRIVGDSTNYIDNNIDEGHVHTGPGCCSNYPHSVHERPVSIAGSVDLENGDFTDDDSMSYAGSVSDIDHVCNPNSVSFEQSQAPGLNAALAIARMNNGGGKRLQLANLVAMSVPRSTEETLFIPSLLSKIGEVHGFDSKACLSTASTMAALKEIPKVSKSVQLKQNNVINFTNINFKNISSAESNLFFNNLKLPSSVQIDQLITVFFQEWGTIAPIIDKNDFLQHYVQFSRSLENKFIDNTMLHKERFGAILIIVIQLALFSQKNQDGPHCDRDLILFYDYLIHQLINSNIATTCSIQSLQILSLALLYCLNTGDVITSYALRGRVITMAQQLRLHRCPSAVLGNTGSAVSKFQQSERRILFWCIYTLDAFASLQLGVPRLLKDYEIECALPFANDNLDDDNNVNILVVNNNKVSLVGKVCNLSLAIMRYSKVLGNILDFIFKRHSKSSGSGLLHEQTLIHEGLLDSWRRDLPPNLKFNLDVNGMLKDTQLSQQDSKVSLLVLLYYNAKMLIHLPILASEVNGSRGSASYIVVQQCTMAMLNILSNFYTKKMYYLPVPINITRTKTRLAVLSAKGALEYTRGGALFQESKSVLQDIVNELKDENVNEIPGNLSKNCVNLLENAVEAILASKSENTRQRNGSISEKKTKVKAEKATTPIPTQRNNSGCTNPSPLHNSQDFNIDVDDNSISQMLSQLESVPPIVSESYASSVTSHRIPVSMQNNGNNNASNGSAFGTPLGQSHFDYSMNKVAPSVVSDVSTDDHMELDFAADGSLGLAPWLDFDLPIEFGAGSTTTSTSNLAAGGYTSYNNYAAADVKAEPQTHSKKGSATLFDWQNSIVAWRLSFRLNAVTSWNHGEVDHCKLKSDPSWWLRVPSTKQDMMLNMNEVPEVFGSSVDISGHSIFAFTVAV</sequence>
<feature type="compositionally biased region" description="Polar residues" evidence="9">
    <location>
        <begin position="785"/>
        <end position="807"/>
    </location>
</feature>
<dbReference type="Pfam" id="PF00172">
    <property type="entry name" value="Zn_clus"/>
    <property type="match status" value="1"/>
</dbReference>
<dbReference type="RefSeq" id="XP_020071922.1">
    <property type="nucleotide sequence ID" value="XM_020213605.1"/>
</dbReference>
<evidence type="ECO:0000256" key="9">
    <source>
        <dbReference type="SAM" id="MobiDB-lite"/>
    </source>
</evidence>
<dbReference type="InterPro" id="IPR001138">
    <property type="entry name" value="Zn2Cys6_DnaBD"/>
</dbReference>
<organism evidence="11 12">
    <name type="scientific">Cyberlindnera jadinii (strain ATCC 18201 / CBS 1600 / BCRC 20928 / JCM 3617 / NBRC 0987 / NRRL Y-1542)</name>
    <name type="common">Torula yeast</name>
    <name type="synonym">Candida utilis</name>
    <dbReference type="NCBI Taxonomy" id="983966"/>
    <lineage>
        <taxon>Eukaryota</taxon>
        <taxon>Fungi</taxon>
        <taxon>Dikarya</taxon>
        <taxon>Ascomycota</taxon>
        <taxon>Saccharomycotina</taxon>
        <taxon>Saccharomycetes</taxon>
        <taxon>Phaffomycetales</taxon>
        <taxon>Phaffomycetaceae</taxon>
        <taxon>Cyberlindnera</taxon>
    </lineage>
</organism>
<dbReference type="GO" id="GO:0005634">
    <property type="term" value="C:nucleus"/>
    <property type="evidence" value="ECO:0007669"/>
    <property type="project" value="UniProtKB-SubCell"/>
</dbReference>
<evidence type="ECO:0000256" key="6">
    <source>
        <dbReference type="ARBA" id="ARBA00023163"/>
    </source>
</evidence>
<dbReference type="InterPro" id="IPR007219">
    <property type="entry name" value="XnlR_reg_dom"/>
</dbReference>
<dbReference type="PANTHER" id="PTHR46910:SF12">
    <property type="entry name" value="REGULATORY PROTEIN CAT8"/>
    <property type="match status" value="1"/>
</dbReference>
<evidence type="ECO:0000256" key="2">
    <source>
        <dbReference type="ARBA" id="ARBA00022723"/>
    </source>
</evidence>
<dbReference type="CDD" id="cd15485">
    <property type="entry name" value="ZIP_Cat8"/>
    <property type="match status" value="1"/>
</dbReference>
<keyword evidence="4" id="KW-0805">Transcription regulation</keyword>
<evidence type="ECO:0000313" key="11">
    <source>
        <dbReference type="EMBL" id="ODV74883.1"/>
    </source>
</evidence>
<keyword evidence="6" id="KW-0804">Transcription</keyword>
<dbReference type="PROSITE" id="PS00463">
    <property type="entry name" value="ZN2_CY6_FUNGAL_1"/>
    <property type="match status" value="1"/>
</dbReference>
<reference evidence="11 12" key="1">
    <citation type="journal article" date="2016" name="Proc. Natl. Acad. Sci. U.S.A.">
        <title>Comparative genomics of biotechnologically important yeasts.</title>
        <authorList>
            <person name="Riley R."/>
            <person name="Haridas S."/>
            <person name="Wolfe K.H."/>
            <person name="Lopes M.R."/>
            <person name="Hittinger C.T."/>
            <person name="Goeker M."/>
            <person name="Salamov A.A."/>
            <person name="Wisecaver J.H."/>
            <person name="Long T.M."/>
            <person name="Calvey C.H."/>
            <person name="Aerts A.L."/>
            <person name="Barry K.W."/>
            <person name="Choi C."/>
            <person name="Clum A."/>
            <person name="Coughlan A.Y."/>
            <person name="Deshpande S."/>
            <person name="Douglass A.P."/>
            <person name="Hanson S.J."/>
            <person name="Klenk H.-P."/>
            <person name="LaButti K.M."/>
            <person name="Lapidus A."/>
            <person name="Lindquist E.A."/>
            <person name="Lipzen A.M."/>
            <person name="Meier-Kolthoff J.P."/>
            <person name="Ohm R.A."/>
            <person name="Otillar R.P."/>
            <person name="Pangilinan J.L."/>
            <person name="Peng Y."/>
            <person name="Rokas A."/>
            <person name="Rosa C.A."/>
            <person name="Scheuner C."/>
            <person name="Sibirny A.A."/>
            <person name="Slot J.C."/>
            <person name="Stielow J.B."/>
            <person name="Sun H."/>
            <person name="Kurtzman C.P."/>
            <person name="Blackwell M."/>
            <person name="Grigoriev I.V."/>
            <person name="Jeffries T.W."/>
        </authorList>
    </citation>
    <scope>NUCLEOTIDE SEQUENCE [LARGE SCALE GENOMIC DNA]</scope>
    <source>
        <strain evidence="12">ATCC 18201 / CBS 1600 / BCRC 20928 / JCM 3617 / NBRC 0987 / NRRL Y-1542</strain>
    </source>
</reference>
<dbReference type="FunFam" id="4.10.240.10:FF:000007">
    <property type="entry name" value="C6 transcription factor FacB"/>
    <property type="match status" value="1"/>
</dbReference>
<evidence type="ECO:0000256" key="4">
    <source>
        <dbReference type="ARBA" id="ARBA00023015"/>
    </source>
</evidence>
<dbReference type="GO" id="GO:0045944">
    <property type="term" value="P:positive regulation of transcription by RNA polymerase II"/>
    <property type="evidence" value="ECO:0007669"/>
    <property type="project" value="UniProtKB-ARBA"/>
</dbReference>
<dbReference type="CDD" id="cd00067">
    <property type="entry name" value="GAL4"/>
    <property type="match status" value="1"/>
</dbReference>
<dbReference type="SMART" id="SM00066">
    <property type="entry name" value="GAL4"/>
    <property type="match status" value="1"/>
</dbReference>
<dbReference type="PROSITE" id="PS50048">
    <property type="entry name" value="ZN2_CY6_FUNGAL_2"/>
    <property type="match status" value="1"/>
</dbReference>
<accession>A0A1E4S5Z7</accession>
<comment type="subcellular location">
    <subcellularLocation>
        <location evidence="1">Nucleus</location>
    </subcellularLocation>
</comment>
<dbReference type="Gene3D" id="4.10.240.10">
    <property type="entry name" value="Zn(2)-C6 fungal-type DNA-binding domain"/>
    <property type="match status" value="1"/>
</dbReference>
<feature type="coiled-coil region" evidence="8">
    <location>
        <begin position="69"/>
        <end position="96"/>
    </location>
</feature>
<dbReference type="Proteomes" id="UP000094389">
    <property type="component" value="Unassembled WGS sequence"/>
</dbReference>
<feature type="compositionally biased region" description="Basic and acidic residues" evidence="9">
    <location>
        <begin position="771"/>
        <end position="781"/>
    </location>
</feature>
<protein>
    <recommendedName>
        <fullName evidence="10">Zn(2)-C6 fungal-type domain-containing protein</fullName>
    </recommendedName>
</protein>
<keyword evidence="12" id="KW-1185">Reference proteome</keyword>
<evidence type="ECO:0000256" key="1">
    <source>
        <dbReference type="ARBA" id="ARBA00004123"/>
    </source>
</evidence>
<keyword evidence="5" id="KW-0238">DNA-binding</keyword>
<dbReference type="PANTHER" id="PTHR46910">
    <property type="entry name" value="TRANSCRIPTION FACTOR PDR1"/>
    <property type="match status" value="1"/>
</dbReference>
<keyword evidence="8" id="KW-0175">Coiled coil</keyword>
<dbReference type="Pfam" id="PF04082">
    <property type="entry name" value="Fungal_trans"/>
    <property type="match status" value="1"/>
</dbReference>